<dbReference type="Gene3D" id="3.10.105.10">
    <property type="entry name" value="Dipeptide-binding Protein, Domain 3"/>
    <property type="match status" value="1"/>
</dbReference>
<keyword evidence="4" id="KW-0732">Signal</keyword>
<dbReference type="PANTHER" id="PTHR30290:SF10">
    <property type="entry name" value="PERIPLASMIC OLIGOPEPTIDE-BINDING PROTEIN-RELATED"/>
    <property type="match status" value="1"/>
</dbReference>
<evidence type="ECO:0000313" key="6">
    <source>
        <dbReference type="EMBL" id="MPM13091.1"/>
    </source>
</evidence>
<dbReference type="PANTHER" id="PTHR30290">
    <property type="entry name" value="PERIPLASMIC BINDING COMPONENT OF ABC TRANSPORTER"/>
    <property type="match status" value="1"/>
</dbReference>
<comment type="subcellular location">
    <subcellularLocation>
        <location evidence="1">Cell envelope</location>
    </subcellularLocation>
</comment>
<dbReference type="InterPro" id="IPR039424">
    <property type="entry name" value="SBP_5"/>
</dbReference>
<dbReference type="Gene3D" id="3.40.190.10">
    <property type="entry name" value="Periplasmic binding protein-like II"/>
    <property type="match status" value="1"/>
</dbReference>
<dbReference type="GO" id="GO:0030313">
    <property type="term" value="C:cell envelope"/>
    <property type="evidence" value="ECO:0007669"/>
    <property type="project" value="UniProtKB-SubCell"/>
</dbReference>
<keyword evidence="3" id="KW-0813">Transport</keyword>
<dbReference type="AlphaFoldDB" id="A0A644XBF2"/>
<dbReference type="EMBL" id="VSSQ01002066">
    <property type="protein sequence ID" value="MPM13091.1"/>
    <property type="molecule type" value="Genomic_DNA"/>
</dbReference>
<sequence length="334" mass="37133">MSEWTQNDKIVAVPNEYHYDAKNLGPDSITFKFSDDENAIYNGFKGGDYSFIESVPTDEAATLLANGTMTAANNLGTYFISFQTQKYPFDDARVRQAFTLAIDSRYITEHVTQAGERPATGFVPYGVYDAGGAGSDDFRTEGGNYWPAPATDEAYKANCDKARTLLAEAGYPNGKGFPAVEYLYNTDDRNKMIAEALQSMWSEELGVSVTLSNQDWAVVLQTCYEGNYNMTGSVWFADYNDPSSFLDLWQTGGGNNIAQYSNADFDAAIEAAKSTDVPAERMKALHKAEDILIGQDYALAPIFFYTYCFCIDPNLQGVYYNPLGYFFFGYARMN</sequence>
<dbReference type="SUPFAM" id="SSF53850">
    <property type="entry name" value="Periplasmic binding protein-like II"/>
    <property type="match status" value="1"/>
</dbReference>
<comment type="similarity">
    <text evidence="2">Belongs to the bacterial solute-binding protein 5 family.</text>
</comment>
<dbReference type="FunFam" id="3.10.105.10:FF:000001">
    <property type="entry name" value="Oligopeptide ABC transporter, oligopeptide-binding protein"/>
    <property type="match status" value="1"/>
</dbReference>
<feature type="domain" description="Solute-binding protein family 5" evidence="5">
    <location>
        <begin position="2"/>
        <end position="255"/>
    </location>
</feature>
<evidence type="ECO:0000256" key="4">
    <source>
        <dbReference type="ARBA" id="ARBA00022729"/>
    </source>
</evidence>
<evidence type="ECO:0000256" key="3">
    <source>
        <dbReference type="ARBA" id="ARBA00022448"/>
    </source>
</evidence>
<evidence type="ECO:0000256" key="1">
    <source>
        <dbReference type="ARBA" id="ARBA00004196"/>
    </source>
</evidence>
<comment type="caution">
    <text evidence="6">The sequence shown here is derived from an EMBL/GenBank/DDBJ whole genome shotgun (WGS) entry which is preliminary data.</text>
</comment>
<organism evidence="6">
    <name type="scientific">bioreactor metagenome</name>
    <dbReference type="NCBI Taxonomy" id="1076179"/>
    <lineage>
        <taxon>unclassified sequences</taxon>
        <taxon>metagenomes</taxon>
        <taxon>ecological metagenomes</taxon>
    </lineage>
</organism>
<reference evidence="6" key="1">
    <citation type="submission" date="2019-08" db="EMBL/GenBank/DDBJ databases">
        <authorList>
            <person name="Kucharzyk K."/>
            <person name="Murdoch R.W."/>
            <person name="Higgins S."/>
            <person name="Loffler F."/>
        </authorList>
    </citation>
    <scope>NUCLEOTIDE SEQUENCE</scope>
</reference>
<evidence type="ECO:0000259" key="5">
    <source>
        <dbReference type="Pfam" id="PF00496"/>
    </source>
</evidence>
<dbReference type="GO" id="GO:1904680">
    <property type="term" value="F:peptide transmembrane transporter activity"/>
    <property type="evidence" value="ECO:0007669"/>
    <property type="project" value="TreeGrafter"/>
</dbReference>
<gene>
    <name evidence="6" type="primary">mppA_1</name>
    <name evidence="6" type="ORF">SDC9_59446</name>
</gene>
<protein>
    <submittedName>
        <fullName evidence="6">Periplasmic murein peptide-binding protein</fullName>
    </submittedName>
</protein>
<dbReference type="GO" id="GO:0015833">
    <property type="term" value="P:peptide transport"/>
    <property type="evidence" value="ECO:0007669"/>
    <property type="project" value="TreeGrafter"/>
</dbReference>
<dbReference type="InterPro" id="IPR000914">
    <property type="entry name" value="SBP_5_dom"/>
</dbReference>
<dbReference type="Pfam" id="PF00496">
    <property type="entry name" value="SBP_bac_5"/>
    <property type="match status" value="1"/>
</dbReference>
<name>A0A644XBF2_9ZZZZ</name>
<proteinExistence type="inferred from homology"/>
<accession>A0A644XBF2</accession>
<dbReference type="CDD" id="cd08504">
    <property type="entry name" value="PBP2_OppA"/>
    <property type="match status" value="1"/>
</dbReference>
<evidence type="ECO:0000256" key="2">
    <source>
        <dbReference type="ARBA" id="ARBA00005695"/>
    </source>
</evidence>